<dbReference type="EMBL" id="RJTH01000013">
    <property type="protein sequence ID" value="RUM21188.1"/>
    <property type="molecule type" value="Genomic_DNA"/>
</dbReference>
<keyword evidence="2" id="KW-1185">Reference proteome</keyword>
<name>A0A3S0R676_9HYPH</name>
<sequence length="69" mass="7569">MSAYLLQNHCGHSESNVSNSLHWRLEGAVPKLVTISIAIRACFGKPAFEIMQQGRTPAGVKNEAFPEKT</sequence>
<dbReference type="AlphaFoldDB" id="A0A3S0R676"/>
<organism evidence="1 2">
    <name type="scientific">Rhizobium vallis</name>
    <dbReference type="NCBI Taxonomy" id="634290"/>
    <lineage>
        <taxon>Bacteria</taxon>
        <taxon>Pseudomonadati</taxon>
        <taxon>Pseudomonadota</taxon>
        <taxon>Alphaproteobacteria</taxon>
        <taxon>Hyphomicrobiales</taxon>
        <taxon>Rhizobiaceae</taxon>
        <taxon>Rhizobium/Agrobacterium group</taxon>
        <taxon>Rhizobium</taxon>
    </lineage>
</organism>
<proteinExistence type="predicted"/>
<reference evidence="2" key="1">
    <citation type="submission" date="2018-11" db="EMBL/GenBank/DDBJ databases">
        <title>Rhizobium chutanense sp. nov., isolated from root nodules of Phaseolus vulgaris in China.</title>
        <authorList>
            <person name="Huo Y."/>
        </authorList>
    </citation>
    <scope>NUCLEOTIDE SEQUENCE [LARGE SCALE GENOMIC DNA]</scope>
    <source>
        <strain evidence="2">CCBAU 65647</strain>
    </source>
</reference>
<dbReference type="Proteomes" id="UP000278823">
    <property type="component" value="Unassembled WGS sequence"/>
</dbReference>
<accession>A0A3S0R676</accession>
<evidence type="ECO:0000313" key="2">
    <source>
        <dbReference type="Proteomes" id="UP000278823"/>
    </source>
</evidence>
<gene>
    <name evidence="1" type="ORF">EFQ99_27240</name>
</gene>
<protein>
    <submittedName>
        <fullName evidence="1">Uncharacterized protein</fullName>
    </submittedName>
</protein>
<evidence type="ECO:0000313" key="1">
    <source>
        <dbReference type="EMBL" id="RUM21188.1"/>
    </source>
</evidence>
<comment type="caution">
    <text evidence="1">The sequence shown here is derived from an EMBL/GenBank/DDBJ whole genome shotgun (WGS) entry which is preliminary data.</text>
</comment>